<keyword evidence="1" id="KW-1133">Transmembrane helix</keyword>
<evidence type="ECO:0000256" key="1">
    <source>
        <dbReference type="SAM" id="Phobius"/>
    </source>
</evidence>
<keyword evidence="1" id="KW-0472">Membrane</keyword>
<dbReference type="Proteomes" id="UP000272025">
    <property type="component" value="Unassembled WGS sequence"/>
</dbReference>
<keyword evidence="1" id="KW-0812">Transmembrane</keyword>
<dbReference type="RefSeq" id="XP_028466409.1">
    <property type="nucleotide sequence ID" value="XM_028614198.1"/>
</dbReference>
<gene>
    <name evidence="2" type="ORF">SODALDRAFT_359706</name>
</gene>
<evidence type="ECO:0000313" key="2">
    <source>
        <dbReference type="EMBL" id="ROT38603.1"/>
    </source>
</evidence>
<dbReference type="AlphaFoldDB" id="A0A3N2PVS5"/>
<proteinExistence type="predicted"/>
<name>A0A3N2PVS5_SODAK</name>
<keyword evidence="3" id="KW-1185">Reference proteome</keyword>
<protein>
    <submittedName>
        <fullName evidence="2">Uncharacterized protein</fullName>
    </submittedName>
</protein>
<organism evidence="2 3">
    <name type="scientific">Sodiomyces alkalinus (strain CBS 110278 / VKM F-3762 / F11)</name>
    <name type="common">Alkaliphilic filamentous fungus</name>
    <dbReference type="NCBI Taxonomy" id="1314773"/>
    <lineage>
        <taxon>Eukaryota</taxon>
        <taxon>Fungi</taxon>
        <taxon>Dikarya</taxon>
        <taxon>Ascomycota</taxon>
        <taxon>Pezizomycotina</taxon>
        <taxon>Sordariomycetes</taxon>
        <taxon>Hypocreomycetidae</taxon>
        <taxon>Glomerellales</taxon>
        <taxon>Plectosphaerellaceae</taxon>
        <taxon>Sodiomyces</taxon>
    </lineage>
</organism>
<accession>A0A3N2PVS5</accession>
<evidence type="ECO:0000313" key="3">
    <source>
        <dbReference type="Proteomes" id="UP000272025"/>
    </source>
</evidence>
<sequence length="145" mass="16219">MGTFAHCCGINMGLTQTQGIPKRVHPHCLALDDAYRHQTNNFRIRALNVSIRAPMPLSTWNVYVVITSMLGIIGIFTPALALSFCGILVVVVWKCQSFQRFCSIASISFVICIDTHGMRTSKTSLEISVARRRSPEGRSLRYIFI</sequence>
<dbReference type="EMBL" id="ML119055">
    <property type="protein sequence ID" value="ROT38603.1"/>
    <property type="molecule type" value="Genomic_DNA"/>
</dbReference>
<feature type="transmembrane region" description="Helical" evidence="1">
    <location>
        <begin position="62"/>
        <end position="93"/>
    </location>
</feature>
<reference evidence="2 3" key="1">
    <citation type="journal article" date="2018" name="Mol. Ecol.">
        <title>The obligate alkalophilic soda-lake fungus Sodiomyces alkalinus has shifted to a protein diet.</title>
        <authorList>
            <person name="Grum-Grzhimaylo A.A."/>
            <person name="Falkoski D.L."/>
            <person name="van den Heuvel J."/>
            <person name="Valero-Jimenez C.A."/>
            <person name="Min B."/>
            <person name="Choi I.G."/>
            <person name="Lipzen A."/>
            <person name="Daum C.G."/>
            <person name="Aanen D.K."/>
            <person name="Tsang A."/>
            <person name="Henrissat B."/>
            <person name="Bilanenko E.N."/>
            <person name="de Vries R.P."/>
            <person name="van Kan J.A.L."/>
            <person name="Grigoriev I.V."/>
            <person name="Debets A.J.M."/>
        </authorList>
    </citation>
    <scope>NUCLEOTIDE SEQUENCE [LARGE SCALE GENOMIC DNA]</scope>
    <source>
        <strain evidence="2 3">F11</strain>
    </source>
</reference>
<dbReference type="GeneID" id="39582676"/>